<dbReference type="InterPro" id="IPR010982">
    <property type="entry name" value="Lambda_DNA-bd_dom_sf"/>
</dbReference>
<dbReference type="Pfam" id="PF13377">
    <property type="entry name" value="Peripla_BP_3"/>
    <property type="match status" value="1"/>
</dbReference>
<evidence type="ECO:0000313" key="7">
    <source>
        <dbReference type="EMBL" id="PSR19946.1"/>
    </source>
</evidence>
<evidence type="ECO:0000256" key="1">
    <source>
        <dbReference type="ARBA" id="ARBA00022491"/>
    </source>
</evidence>
<evidence type="ECO:0000313" key="8">
    <source>
        <dbReference type="Proteomes" id="UP000241848"/>
    </source>
</evidence>
<dbReference type="PANTHER" id="PTHR30146:SF148">
    <property type="entry name" value="HTH-TYPE TRANSCRIPTIONAL REPRESSOR PURR-RELATED"/>
    <property type="match status" value="1"/>
</dbReference>
<dbReference type="CDD" id="cd06267">
    <property type="entry name" value="PBP1_LacI_sugar_binding-like"/>
    <property type="match status" value="1"/>
</dbReference>
<dbReference type="Pfam" id="PF00356">
    <property type="entry name" value="LacI"/>
    <property type="match status" value="1"/>
</dbReference>
<gene>
    <name evidence="7" type="ORF">C7B45_17425</name>
</gene>
<dbReference type="GO" id="GO:0000976">
    <property type="term" value="F:transcription cis-regulatory region binding"/>
    <property type="evidence" value="ECO:0007669"/>
    <property type="project" value="TreeGrafter"/>
</dbReference>
<keyword evidence="2" id="KW-0805">Transcription regulation</keyword>
<dbReference type="PROSITE" id="PS50932">
    <property type="entry name" value="HTH_LACI_2"/>
    <property type="match status" value="1"/>
</dbReference>
<dbReference type="SMART" id="SM00354">
    <property type="entry name" value="HTH_LACI"/>
    <property type="match status" value="1"/>
</dbReference>
<sequence>MLVPNISDVARRAGVSTATVSRYLRGVSVRSGDSIRTAIEELGYHPSSVAQGLRLGVHYAIAVVVPDITNPFFAEVVRGVESICRKGPYQIILLNTDESSRDENEILRDIVQRVDGIILTPTTERQSSAEQLQRYYDAGTPIVLVDRVIPGKDFDCVLVDNKRGAILAADHLVSLGHRRIATIRGSMTTTPGRERFEAFSERLSDVGIDLPPEYCRDGDFRESKAYQATLELMALATPPTAIFSANNLMTAGALKALSALRIRVPETVSIIGFDDLHLGELLAAPLTCVTRDAVRQGALAARMLLAQLDGNVERNPRTIVLDVSLLKRASCRKVRPSDEHDEAFERSM</sequence>
<proteinExistence type="predicted"/>
<dbReference type="Gene3D" id="3.40.50.2300">
    <property type="match status" value="2"/>
</dbReference>
<dbReference type="InterPro" id="IPR000843">
    <property type="entry name" value="HTH_LacI"/>
</dbReference>
<evidence type="ECO:0000259" key="5">
    <source>
        <dbReference type="PROSITE" id="PS50932"/>
    </source>
</evidence>
<comment type="caution">
    <text evidence="7">The sequence shown here is derived from an EMBL/GenBank/DDBJ whole genome shotgun (WGS) entry which is preliminary data.</text>
</comment>
<organism evidence="7 8">
    <name type="scientific">Sulfobacillus acidophilus</name>
    <dbReference type="NCBI Taxonomy" id="53633"/>
    <lineage>
        <taxon>Bacteria</taxon>
        <taxon>Bacillati</taxon>
        <taxon>Bacillota</taxon>
        <taxon>Clostridia</taxon>
        <taxon>Eubacteriales</taxon>
        <taxon>Clostridiales Family XVII. Incertae Sedis</taxon>
        <taxon>Sulfobacillus</taxon>
    </lineage>
</organism>
<dbReference type="Gene3D" id="1.10.260.40">
    <property type="entry name" value="lambda repressor-like DNA-binding domains"/>
    <property type="match status" value="1"/>
</dbReference>
<dbReference type="PANTHER" id="PTHR30146">
    <property type="entry name" value="LACI-RELATED TRANSCRIPTIONAL REPRESSOR"/>
    <property type="match status" value="1"/>
</dbReference>
<dbReference type="EMBL" id="PXYV01000108">
    <property type="protein sequence ID" value="PSR19946.1"/>
    <property type="molecule type" value="Genomic_DNA"/>
</dbReference>
<dbReference type="SUPFAM" id="SSF53822">
    <property type="entry name" value="Periplasmic binding protein-like I"/>
    <property type="match status" value="1"/>
</dbReference>
<feature type="domain" description="HTH cro/C1-type" evidence="6">
    <location>
        <begin position="7"/>
        <end position="49"/>
    </location>
</feature>
<dbReference type="InterPro" id="IPR028082">
    <property type="entry name" value="Peripla_BP_I"/>
</dbReference>
<keyword evidence="4" id="KW-0804">Transcription</keyword>
<dbReference type="InterPro" id="IPR001387">
    <property type="entry name" value="Cro/C1-type_HTH"/>
</dbReference>
<evidence type="ECO:0000259" key="6">
    <source>
        <dbReference type="PROSITE" id="PS50943"/>
    </source>
</evidence>
<keyword evidence="1" id="KW-0678">Repressor</keyword>
<evidence type="ECO:0000256" key="3">
    <source>
        <dbReference type="ARBA" id="ARBA00023125"/>
    </source>
</evidence>
<dbReference type="PROSITE" id="PS00356">
    <property type="entry name" value="HTH_LACI_1"/>
    <property type="match status" value="1"/>
</dbReference>
<feature type="domain" description="HTH lacI-type" evidence="5">
    <location>
        <begin position="4"/>
        <end position="55"/>
    </location>
</feature>
<dbReference type="GO" id="GO:0003700">
    <property type="term" value="F:DNA-binding transcription factor activity"/>
    <property type="evidence" value="ECO:0007669"/>
    <property type="project" value="TreeGrafter"/>
</dbReference>
<keyword evidence="3" id="KW-0238">DNA-binding</keyword>
<dbReference type="CDD" id="cd01392">
    <property type="entry name" value="HTH_LacI"/>
    <property type="match status" value="1"/>
</dbReference>
<dbReference type="AlphaFoldDB" id="A0A2T2WCJ0"/>
<dbReference type="PROSITE" id="PS50943">
    <property type="entry name" value="HTH_CROC1"/>
    <property type="match status" value="1"/>
</dbReference>
<accession>A0A2T2WCJ0</accession>
<dbReference type="InterPro" id="IPR046335">
    <property type="entry name" value="LacI/GalR-like_sensor"/>
</dbReference>
<reference evidence="7 8" key="1">
    <citation type="journal article" date="2014" name="BMC Genomics">
        <title>Comparison of environmental and isolate Sulfobacillus genomes reveals diverse carbon, sulfur, nitrogen, and hydrogen metabolisms.</title>
        <authorList>
            <person name="Justice N.B."/>
            <person name="Norman A."/>
            <person name="Brown C.T."/>
            <person name="Singh A."/>
            <person name="Thomas B.C."/>
            <person name="Banfield J.F."/>
        </authorList>
    </citation>
    <scope>NUCLEOTIDE SEQUENCE [LARGE SCALE GENOMIC DNA]</scope>
    <source>
        <strain evidence="7">AMDSBA3</strain>
    </source>
</reference>
<evidence type="ECO:0000256" key="4">
    <source>
        <dbReference type="ARBA" id="ARBA00023163"/>
    </source>
</evidence>
<name>A0A2T2WCJ0_9FIRM</name>
<evidence type="ECO:0000256" key="2">
    <source>
        <dbReference type="ARBA" id="ARBA00023015"/>
    </source>
</evidence>
<protein>
    <submittedName>
        <fullName evidence="7">LacI family transcriptional regulator</fullName>
    </submittedName>
</protein>
<dbReference type="SUPFAM" id="SSF47413">
    <property type="entry name" value="lambda repressor-like DNA-binding domains"/>
    <property type="match status" value="1"/>
</dbReference>
<dbReference type="Proteomes" id="UP000241848">
    <property type="component" value="Unassembled WGS sequence"/>
</dbReference>